<dbReference type="SMART" id="SM00360">
    <property type="entry name" value="RRM"/>
    <property type="match status" value="3"/>
</dbReference>
<feature type="region of interest" description="Disordered" evidence="8">
    <location>
        <begin position="880"/>
        <end position="923"/>
    </location>
</feature>
<dbReference type="OrthoDB" id="6730379at2759"/>
<dbReference type="GO" id="GO:0003723">
    <property type="term" value="F:RNA binding"/>
    <property type="evidence" value="ECO:0007669"/>
    <property type="project" value="UniProtKB-UniRule"/>
</dbReference>
<protein>
    <submittedName>
        <fullName evidence="10">RNA recognition motif containing protein</fullName>
    </submittedName>
</protein>
<evidence type="ECO:0000313" key="10">
    <source>
        <dbReference type="EMBL" id="KAG7370225.1"/>
    </source>
</evidence>
<dbReference type="InterPro" id="IPR000504">
    <property type="entry name" value="RRM_dom"/>
</dbReference>
<keyword evidence="3" id="KW-0067">ATP-binding</keyword>
<keyword evidence="6" id="KW-0694">RNA-binding</keyword>
<evidence type="ECO:0000256" key="4">
    <source>
        <dbReference type="ARBA" id="ARBA00023054"/>
    </source>
</evidence>
<evidence type="ECO:0000256" key="5">
    <source>
        <dbReference type="ARBA" id="ARBA00023175"/>
    </source>
</evidence>
<organism evidence="10 11">
    <name type="scientific">Nitzschia inconspicua</name>
    <dbReference type="NCBI Taxonomy" id="303405"/>
    <lineage>
        <taxon>Eukaryota</taxon>
        <taxon>Sar</taxon>
        <taxon>Stramenopiles</taxon>
        <taxon>Ochrophyta</taxon>
        <taxon>Bacillariophyta</taxon>
        <taxon>Bacillariophyceae</taxon>
        <taxon>Bacillariophycidae</taxon>
        <taxon>Bacillariales</taxon>
        <taxon>Bacillariaceae</taxon>
        <taxon>Nitzschia</taxon>
    </lineage>
</organism>
<keyword evidence="4 7" id="KW-0175">Coiled coil</keyword>
<feature type="region of interest" description="Disordered" evidence="8">
    <location>
        <begin position="170"/>
        <end position="195"/>
    </location>
</feature>
<sequence length="1271" mass="143905">MMPFDSQRINRPLSSSRRSREEEEEEEEEGGGGRRLSHDNGNKKYRSKKRPRYDDTDYSFRKSSCHRSGYNSEDPDACLFVAGMHKDDTCERLLQFLNDTIHKKYVGSNSDKVPHVVDCISMVSSCQRPFCKVILADPSQVKVAIKILNGTFFVSSRLIVKQWGNGKIRPVKQTSRSSTHSQLRRYSNSQSSNHTQDPSCMIFIANFPIEVTAGMVTEFIEKNVSVKIVDCELIRRENKKSKYQNARVVLASPSQAQATLAKIDGMMYGDKPLHTALWEGNKIELANFRPDNPSHAIFISGTRKQRVEPYLKSFLKRLLPDDMSVHDIDCYVFDKKSASDDTFTACAMFPSTDIVQLVLQSQHRLPFDVAPWKNQGSDSCDNVSRNVSCDSEIVDSMHEDNQSIEGCSSSVSNDRFFQVQDKECAVYINDIPIHCPASFKGIWRSHSDVKSAVLESLREHVASSIGSSIDAVAIKDSYVVKIGFIYNAVVEFEHKDHSNAAIQLRVLDFHGCQCPMMSWREKSNGSSNEDLPLETQTFDPKCGVRVDGIPVAPFKGLGEMRSALVDLLRSESSLQFKLVDIVRMRSNETTTHAYLAFEDATAVRTALPLTGVHFEGNQLTFTPVEIPAASLTTQNRDSCSVFVGNISRDVTDNDLSIFLHHLLNKLGSKSAKPRVRIRHDRGGARVTFEDPYDVELLVNRTEKSDRLFDNKILTFKPWSNKVERLLVAKMAPTGKSLDGDGDHVQIHPQLSQSCSRDQNATLLERRTVSRLEEPAECTSSQMLNEDESIRNEPLQQVRSSSYEADRPSEVGTLSELRVALEENIAATTTETNVPTTAHSPHKKRVIFASEESKEETENLQQELEAEKELNKQLKKQVAVLKKKSHDGSEEANSGSMTDLAEEKSKKRSDSSSGRKDPASFFQEQKDKIKTLEKLLQESQEQNRILQDLNNKQRSLIETQKLKYQTKMTALVEKQKETAKKEKEILKQQHKAQLKYCKDRFSEEKAALETKLEKANQALELLRASLDEANNKTISWKEEKKSLEEKLREARMQNKKSSTSFIALRASAANEKAELVIQQQEMNIMHQEITKEKEALLEERQRLKEQLENAVNEKKTLVLEKQELNRHLESRLEENKSLTDEGRNLRQRLEDAAKERIKSSSFETGPNVNGGDVSALQEKIKQLKQEITSVKIYAADQGRASFEEIKTLRARLEEEKLKRRAAEENLHFSNGAPGTRDEDNHRQLSSSHSDEIVQACSLVQSDGNLVGETIYD</sequence>
<dbReference type="PANTHER" id="PTHR37739">
    <property type="entry name" value="KINESIN-LIKE PROTEIN KIN-12D"/>
    <property type="match status" value="1"/>
</dbReference>
<reference evidence="10" key="2">
    <citation type="submission" date="2021-04" db="EMBL/GenBank/DDBJ databases">
        <authorList>
            <person name="Podell S."/>
        </authorList>
    </citation>
    <scope>NUCLEOTIDE SEQUENCE</scope>
    <source>
        <strain evidence="10">Hildebrandi</strain>
    </source>
</reference>
<dbReference type="InterPro" id="IPR044986">
    <property type="entry name" value="KIF15/KIN-12"/>
</dbReference>
<evidence type="ECO:0000256" key="7">
    <source>
        <dbReference type="SAM" id="Coils"/>
    </source>
</evidence>
<feature type="region of interest" description="Disordered" evidence="8">
    <location>
        <begin position="1224"/>
        <end position="1248"/>
    </location>
</feature>
<dbReference type="Proteomes" id="UP000693970">
    <property type="component" value="Unassembled WGS sequence"/>
</dbReference>
<keyword evidence="5" id="KW-0505">Motor protein</keyword>
<gene>
    <name evidence="10" type="ORF">IV203_027971</name>
</gene>
<keyword evidence="11" id="KW-1185">Reference proteome</keyword>
<dbReference type="EMBL" id="JAGRRH010000005">
    <property type="protein sequence ID" value="KAG7370225.1"/>
    <property type="molecule type" value="Genomic_DNA"/>
</dbReference>
<feature type="compositionally biased region" description="Basic and acidic residues" evidence="8">
    <location>
        <begin position="900"/>
        <end position="923"/>
    </location>
</feature>
<dbReference type="PROSITE" id="PS50102">
    <property type="entry name" value="RRM"/>
    <property type="match status" value="1"/>
</dbReference>
<dbReference type="GO" id="GO:0005874">
    <property type="term" value="C:microtubule"/>
    <property type="evidence" value="ECO:0007669"/>
    <property type="project" value="UniProtKB-KW"/>
</dbReference>
<feature type="compositionally biased region" description="Polar residues" evidence="8">
    <location>
        <begin position="172"/>
        <end position="195"/>
    </location>
</feature>
<dbReference type="PANTHER" id="PTHR37739:SF16">
    <property type="entry name" value="KINESIN-LIKE PROTEIN"/>
    <property type="match status" value="1"/>
</dbReference>
<comment type="caution">
    <text evidence="10">The sequence shown here is derived from an EMBL/GenBank/DDBJ whole genome shotgun (WGS) entry which is preliminary data.</text>
</comment>
<feature type="coiled-coil region" evidence="7">
    <location>
        <begin position="1085"/>
        <end position="1224"/>
    </location>
</feature>
<evidence type="ECO:0000256" key="2">
    <source>
        <dbReference type="ARBA" id="ARBA00022741"/>
    </source>
</evidence>
<accession>A0A9K3Q4M1</accession>
<evidence type="ECO:0000256" key="6">
    <source>
        <dbReference type="PROSITE-ProRule" id="PRU00176"/>
    </source>
</evidence>
<proteinExistence type="predicted"/>
<feature type="region of interest" description="Disordered" evidence="8">
    <location>
        <begin position="1"/>
        <end position="56"/>
    </location>
</feature>
<evidence type="ECO:0000256" key="8">
    <source>
        <dbReference type="SAM" id="MobiDB-lite"/>
    </source>
</evidence>
<evidence type="ECO:0000313" key="11">
    <source>
        <dbReference type="Proteomes" id="UP000693970"/>
    </source>
</evidence>
<dbReference type="CDD" id="cd00590">
    <property type="entry name" value="RRM_SF"/>
    <property type="match status" value="1"/>
</dbReference>
<keyword evidence="2" id="KW-0547">Nucleotide-binding</keyword>
<keyword evidence="1" id="KW-0493">Microtubule</keyword>
<evidence type="ECO:0000259" key="9">
    <source>
        <dbReference type="PROSITE" id="PS50102"/>
    </source>
</evidence>
<evidence type="ECO:0000256" key="3">
    <source>
        <dbReference type="ARBA" id="ARBA00022840"/>
    </source>
</evidence>
<feature type="region of interest" description="Disordered" evidence="8">
    <location>
        <begin position="773"/>
        <end position="810"/>
    </location>
</feature>
<dbReference type="GO" id="GO:0005524">
    <property type="term" value="F:ATP binding"/>
    <property type="evidence" value="ECO:0007669"/>
    <property type="project" value="UniProtKB-KW"/>
</dbReference>
<dbReference type="AlphaFoldDB" id="A0A9K3Q4M1"/>
<evidence type="ECO:0000256" key="1">
    <source>
        <dbReference type="ARBA" id="ARBA00022701"/>
    </source>
</evidence>
<feature type="compositionally biased region" description="Polar residues" evidence="8">
    <location>
        <begin position="793"/>
        <end position="802"/>
    </location>
</feature>
<name>A0A9K3Q4M1_9STRA</name>
<feature type="domain" description="RRM" evidence="9">
    <location>
        <begin position="639"/>
        <end position="720"/>
    </location>
</feature>
<reference evidence="10" key="1">
    <citation type="journal article" date="2021" name="Sci. Rep.">
        <title>Diploid genomic architecture of Nitzschia inconspicua, an elite biomass production diatom.</title>
        <authorList>
            <person name="Oliver A."/>
            <person name="Podell S."/>
            <person name="Pinowska A."/>
            <person name="Traller J.C."/>
            <person name="Smith S.R."/>
            <person name="McClure R."/>
            <person name="Beliaev A."/>
            <person name="Bohutskyi P."/>
            <person name="Hill E.A."/>
            <person name="Rabines A."/>
            <person name="Zheng H."/>
            <person name="Allen L.Z."/>
            <person name="Kuo A."/>
            <person name="Grigoriev I.V."/>
            <person name="Allen A.E."/>
            <person name="Hazlebeck D."/>
            <person name="Allen E.E."/>
        </authorList>
    </citation>
    <scope>NUCLEOTIDE SEQUENCE</scope>
    <source>
        <strain evidence="10">Hildebrandi</strain>
    </source>
</reference>